<dbReference type="Proteomes" id="UP000518300">
    <property type="component" value="Unassembled WGS sequence"/>
</dbReference>
<keyword evidence="1" id="KW-1133">Transmembrane helix</keyword>
<feature type="transmembrane region" description="Helical" evidence="1">
    <location>
        <begin position="315"/>
        <end position="336"/>
    </location>
</feature>
<feature type="transmembrane region" description="Helical" evidence="1">
    <location>
        <begin position="188"/>
        <end position="208"/>
    </location>
</feature>
<dbReference type="EMBL" id="JABBJJ010000008">
    <property type="protein sequence ID" value="NMO13805.1"/>
    <property type="molecule type" value="Genomic_DNA"/>
</dbReference>
<feature type="transmembrane region" description="Helical" evidence="1">
    <location>
        <begin position="29"/>
        <end position="44"/>
    </location>
</feature>
<feature type="transmembrane region" description="Helical" evidence="1">
    <location>
        <begin position="343"/>
        <end position="365"/>
    </location>
</feature>
<proteinExistence type="predicted"/>
<evidence type="ECO:0000313" key="3">
    <source>
        <dbReference type="Proteomes" id="UP000518300"/>
    </source>
</evidence>
<protein>
    <submittedName>
        <fullName evidence="2">Uncharacterized protein</fullName>
    </submittedName>
</protein>
<organism evidence="2 3">
    <name type="scientific">Pyxidicoccus fallax</name>
    <dbReference type="NCBI Taxonomy" id="394095"/>
    <lineage>
        <taxon>Bacteria</taxon>
        <taxon>Pseudomonadati</taxon>
        <taxon>Myxococcota</taxon>
        <taxon>Myxococcia</taxon>
        <taxon>Myxococcales</taxon>
        <taxon>Cystobacterineae</taxon>
        <taxon>Myxococcaceae</taxon>
        <taxon>Pyxidicoccus</taxon>
    </lineage>
</organism>
<feature type="transmembrane region" description="Helical" evidence="1">
    <location>
        <begin position="251"/>
        <end position="267"/>
    </location>
</feature>
<dbReference type="AlphaFoldDB" id="A0A848LAC5"/>
<gene>
    <name evidence="2" type="ORF">HG543_02865</name>
</gene>
<accession>A0A848LAC5</accession>
<reference evidence="2 3" key="1">
    <citation type="submission" date="2020-04" db="EMBL/GenBank/DDBJ databases">
        <title>Draft genome of Pyxidicoccus fallax type strain.</title>
        <authorList>
            <person name="Whitworth D.E."/>
        </authorList>
    </citation>
    <scope>NUCLEOTIDE SEQUENCE [LARGE SCALE GENOMIC DNA]</scope>
    <source>
        <strain evidence="2 3">DSM 14698</strain>
    </source>
</reference>
<feature type="transmembrane region" description="Helical" evidence="1">
    <location>
        <begin position="56"/>
        <end position="76"/>
    </location>
</feature>
<feature type="transmembrane region" description="Helical" evidence="1">
    <location>
        <begin position="157"/>
        <end position="176"/>
    </location>
</feature>
<name>A0A848LAC5_9BACT</name>
<feature type="transmembrane region" description="Helical" evidence="1">
    <location>
        <begin position="135"/>
        <end position="151"/>
    </location>
</feature>
<keyword evidence="3" id="KW-1185">Reference proteome</keyword>
<keyword evidence="1" id="KW-0472">Membrane</keyword>
<sequence length="426" mass="45624">MDTLLRRPVLVSLFLFVLGAPFRGGQWPSWLLVLTLAVLALDELKPAVYVARAPRWLARPWLGIIGGAVLVLYAIAFGEWTFGQVLWLAGAGVFLHDAWKRGEPRHLRAALKRAAEASETPEALPVGAEGSKKRVLISMGLFALSFLLSGYGEVPGAPRLGLVWVAVTGLLLAQTLKPEWAARLPVWLRRPTLGAAAAIVFLLVNVSISSFTPAFFLWTAATVVFLRDAALRGELGPFEPRLLWRGWGRRVAVVGTFIAAMSLSGQWDNNYYSPGYTRTSESSSTYYNSQGDLMRRTVTTTERVPSSSFGGDTTAWTYGDGLPALGLLALLALLAWKGPGHPVLARTAPLAVIAPMGLWALTHLIENHNIAKGFEGSPGYVGEGGGPFGFLLGLAIATVGVVLQGRRTLPVPPPIEAAVPVPPPAG</sequence>
<evidence type="ECO:0000256" key="1">
    <source>
        <dbReference type="SAM" id="Phobius"/>
    </source>
</evidence>
<evidence type="ECO:0000313" key="2">
    <source>
        <dbReference type="EMBL" id="NMO13805.1"/>
    </source>
</evidence>
<feature type="transmembrane region" description="Helical" evidence="1">
    <location>
        <begin position="385"/>
        <end position="403"/>
    </location>
</feature>
<dbReference type="RefSeq" id="WP_169343090.1">
    <property type="nucleotide sequence ID" value="NZ_JABBJJ010000008.1"/>
</dbReference>
<comment type="caution">
    <text evidence="2">The sequence shown here is derived from an EMBL/GenBank/DDBJ whole genome shotgun (WGS) entry which is preliminary data.</text>
</comment>
<keyword evidence="1" id="KW-0812">Transmembrane</keyword>